<reference evidence="1" key="1">
    <citation type="submission" date="2021-10" db="EMBL/GenBank/DDBJ databases">
        <title>Tropical sea cucumber genome reveals ecological adaptation and Cuvierian tubules defense mechanism.</title>
        <authorList>
            <person name="Chen T."/>
        </authorList>
    </citation>
    <scope>NUCLEOTIDE SEQUENCE</scope>
    <source>
        <strain evidence="1">Nanhai2018</strain>
        <tissue evidence="1">Muscle</tissue>
    </source>
</reference>
<evidence type="ECO:0000313" key="1">
    <source>
        <dbReference type="EMBL" id="KAJ8027696.1"/>
    </source>
</evidence>
<organism evidence="1 2">
    <name type="scientific">Holothuria leucospilota</name>
    <name type="common">Black long sea cucumber</name>
    <name type="synonym">Mertensiothuria leucospilota</name>
    <dbReference type="NCBI Taxonomy" id="206669"/>
    <lineage>
        <taxon>Eukaryota</taxon>
        <taxon>Metazoa</taxon>
        <taxon>Echinodermata</taxon>
        <taxon>Eleutherozoa</taxon>
        <taxon>Echinozoa</taxon>
        <taxon>Holothuroidea</taxon>
        <taxon>Aspidochirotacea</taxon>
        <taxon>Aspidochirotida</taxon>
        <taxon>Holothuriidae</taxon>
        <taxon>Holothuria</taxon>
    </lineage>
</organism>
<gene>
    <name evidence="1" type="ORF">HOLleu_29721</name>
</gene>
<dbReference type="EMBL" id="JAIZAY010000015">
    <property type="protein sequence ID" value="KAJ8027696.1"/>
    <property type="molecule type" value="Genomic_DNA"/>
</dbReference>
<proteinExistence type="predicted"/>
<comment type="caution">
    <text evidence="1">The sequence shown here is derived from an EMBL/GenBank/DDBJ whole genome shotgun (WGS) entry which is preliminary data.</text>
</comment>
<keyword evidence="2" id="KW-1185">Reference proteome</keyword>
<name>A0A9Q1BJF9_HOLLE</name>
<sequence>MYLKDKIFFLKEALEADMLTPVRRELWFRRHKGILMDAKSYDFEEPAFLKDVLEFRGKCTLLISQLGKEEGLKWPNSSVIPGLERLVFKIDDCLNARWNNVNSLNPELGRADVIHWPASTVWGWLEPARYP</sequence>
<dbReference type="Proteomes" id="UP001152320">
    <property type="component" value="Chromosome 15"/>
</dbReference>
<protein>
    <submittedName>
        <fullName evidence="1">Uncharacterized protein</fullName>
    </submittedName>
</protein>
<dbReference type="AlphaFoldDB" id="A0A9Q1BJF9"/>
<evidence type="ECO:0000313" key="2">
    <source>
        <dbReference type="Proteomes" id="UP001152320"/>
    </source>
</evidence>
<accession>A0A9Q1BJF9</accession>